<dbReference type="Proteomes" id="UP001202281">
    <property type="component" value="Unassembled WGS sequence"/>
</dbReference>
<comment type="caution">
    <text evidence="1">The sequence shown here is derived from an EMBL/GenBank/DDBJ whole genome shotgun (WGS) entry which is preliminary data.</text>
</comment>
<protein>
    <submittedName>
        <fullName evidence="1">Lyase</fullName>
    </submittedName>
</protein>
<sequence>MPKRYLPPSDFLNAIIKDEVSFDDPAFGSDNLTRLIAMTRDAHVANRDWATLLLAQLECDRPEVRDALLSSADDVDSNVRAEAIYGLALTDTALALPFLQRELAAKAVSMPLLEAAANVAHPSLVPDLQDFAAPSDDPYLDKLVQDAISACSAQS</sequence>
<name>A0ABT0BPG6_9SPHN</name>
<dbReference type="Gene3D" id="1.25.10.10">
    <property type="entry name" value="Leucine-rich Repeat Variant"/>
    <property type="match status" value="1"/>
</dbReference>
<dbReference type="EMBL" id="JALHLG010000009">
    <property type="protein sequence ID" value="MCJ2186943.1"/>
    <property type="molecule type" value="Genomic_DNA"/>
</dbReference>
<gene>
    <name evidence="1" type="ORF">MTR66_08955</name>
</gene>
<accession>A0ABT0BPG6</accession>
<organism evidence="1 2">
    <name type="scientific">Novosphingobium beihaiensis</name>
    <dbReference type="NCBI Taxonomy" id="2930389"/>
    <lineage>
        <taxon>Bacteria</taxon>
        <taxon>Pseudomonadati</taxon>
        <taxon>Pseudomonadota</taxon>
        <taxon>Alphaproteobacteria</taxon>
        <taxon>Sphingomonadales</taxon>
        <taxon>Sphingomonadaceae</taxon>
        <taxon>Novosphingobium</taxon>
    </lineage>
</organism>
<evidence type="ECO:0000313" key="2">
    <source>
        <dbReference type="Proteomes" id="UP001202281"/>
    </source>
</evidence>
<dbReference type="InterPro" id="IPR011989">
    <property type="entry name" value="ARM-like"/>
</dbReference>
<proteinExistence type="predicted"/>
<evidence type="ECO:0000313" key="1">
    <source>
        <dbReference type="EMBL" id="MCJ2186943.1"/>
    </source>
</evidence>
<keyword evidence="1" id="KW-0456">Lyase</keyword>
<dbReference type="RefSeq" id="WP_243919923.1">
    <property type="nucleotide sequence ID" value="NZ_JALHLG010000009.1"/>
</dbReference>
<dbReference type="SUPFAM" id="SSF48371">
    <property type="entry name" value="ARM repeat"/>
    <property type="match status" value="1"/>
</dbReference>
<dbReference type="InterPro" id="IPR016024">
    <property type="entry name" value="ARM-type_fold"/>
</dbReference>
<reference evidence="1 2" key="1">
    <citation type="submission" date="2022-04" db="EMBL/GenBank/DDBJ databases">
        <title>Identification of a novel bacterium isolated from mangrove sediments.</title>
        <authorList>
            <person name="Pan X."/>
        </authorList>
    </citation>
    <scope>NUCLEOTIDE SEQUENCE [LARGE SCALE GENOMIC DNA]</scope>
    <source>
        <strain evidence="1 2">B2638</strain>
    </source>
</reference>
<keyword evidence="2" id="KW-1185">Reference proteome</keyword>
<dbReference type="GO" id="GO:0016829">
    <property type="term" value="F:lyase activity"/>
    <property type="evidence" value="ECO:0007669"/>
    <property type="project" value="UniProtKB-KW"/>
</dbReference>